<gene>
    <name evidence="2" type="ORF">SAMN05192558_104100</name>
</gene>
<evidence type="ECO:0000256" key="1">
    <source>
        <dbReference type="SAM" id="MobiDB-lite"/>
    </source>
</evidence>
<sequence>MATTEEIERRVQQADAARSAKRAAAARQVGELAGRRAVLAEQLDDIERELGDVLAAVHDVMDVDELAAFTDLPAADLTRWRDARARRKPTRPTRKRPTKADDTGGGRSARTTASAPAVSTAAELRTSSTAEDKAARVPADVA</sequence>
<evidence type="ECO:0000313" key="3">
    <source>
        <dbReference type="Proteomes" id="UP000199651"/>
    </source>
</evidence>
<evidence type="ECO:0000313" key="2">
    <source>
        <dbReference type="EMBL" id="SDO66049.1"/>
    </source>
</evidence>
<proteinExistence type="predicted"/>
<dbReference type="AlphaFoldDB" id="A0A1H0LCS3"/>
<dbReference type="EMBL" id="FNJB01000004">
    <property type="protein sequence ID" value="SDO66049.1"/>
    <property type="molecule type" value="Genomic_DNA"/>
</dbReference>
<dbReference type="Proteomes" id="UP000199651">
    <property type="component" value="Unassembled WGS sequence"/>
</dbReference>
<dbReference type="STRING" id="504798.SAMN05421871_109197"/>
<name>A0A1H0LCS3_9PSEU</name>
<feature type="compositionally biased region" description="Basic residues" evidence="1">
    <location>
        <begin position="84"/>
        <end position="97"/>
    </location>
</feature>
<feature type="compositionally biased region" description="Low complexity" evidence="1">
    <location>
        <begin position="108"/>
        <end position="122"/>
    </location>
</feature>
<protein>
    <submittedName>
        <fullName evidence="2">Uncharacterized protein</fullName>
    </submittedName>
</protein>
<organism evidence="2 3">
    <name type="scientific">Actinokineospora alba</name>
    <dbReference type="NCBI Taxonomy" id="504798"/>
    <lineage>
        <taxon>Bacteria</taxon>
        <taxon>Bacillati</taxon>
        <taxon>Actinomycetota</taxon>
        <taxon>Actinomycetes</taxon>
        <taxon>Pseudonocardiales</taxon>
        <taxon>Pseudonocardiaceae</taxon>
        <taxon>Actinokineospora</taxon>
    </lineage>
</organism>
<accession>A0A1H0LCS3</accession>
<dbReference type="OrthoDB" id="3629316at2"/>
<reference evidence="3" key="1">
    <citation type="submission" date="2016-10" db="EMBL/GenBank/DDBJ databases">
        <authorList>
            <person name="Varghese N."/>
            <person name="Submissions S."/>
        </authorList>
    </citation>
    <scope>NUCLEOTIDE SEQUENCE [LARGE SCALE GENOMIC DNA]</scope>
    <source>
        <strain evidence="3">IBRC-M 10655</strain>
    </source>
</reference>
<feature type="region of interest" description="Disordered" evidence="1">
    <location>
        <begin position="78"/>
        <end position="142"/>
    </location>
</feature>
<keyword evidence="3" id="KW-1185">Reference proteome</keyword>
<dbReference type="RefSeq" id="WP_091373242.1">
    <property type="nucleotide sequence ID" value="NZ_FNDV01000009.1"/>
</dbReference>